<proteinExistence type="predicted"/>
<dbReference type="EMBL" id="CM031830">
    <property type="protein sequence ID" value="KAG6708194.1"/>
    <property type="molecule type" value="Genomic_DNA"/>
</dbReference>
<evidence type="ECO:0000313" key="2">
    <source>
        <dbReference type="EMBL" id="KAG6708194.1"/>
    </source>
</evidence>
<evidence type="ECO:0000256" key="1">
    <source>
        <dbReference type="SAM" id="MobiDB-lite"/>
    </source>
</evidence>
<sequence length="108" mass="11941">MIGTLVYGEGTDPDISETALVHDFTLQTQCRLFTKPGPTFFFFPLSSDSFGSIEQSSPSTLATNYLPKLPDSLPTQPLDKPRPMSTQRNLTFTFSLMSNMTLCMAGHQ</sequence>
<accession>A0A922ERI8</accession>
<gene>
    <name evidence="2" type="ORF">I3842_06G068900</name>
</gene>
<dbReference type="Proteomes" id="UP000811246">
    <property type="component" value="Chromosome 6"/>
</dbReference>
<protein>
    <submittedName>
        <fullName evidence="2">Uncharacterized protein</fullName>
    </submittedName>
</protein>
<feature type="region of interest" description="Disordered" evidence="1">
    <location>
        <begin position="64"/>
        <end position="84"/>
    </location>
</feature>
<dbReference type="AlphaFoldDB" id="A0A922ERI8"/>
<reference evidence="2" key="1">
    <citation type="submission" date="2021-01" db="EMBL/GenBank/DDBJ databases">
        <authorList>
            <person name="Lovell J.T."/>
            <person name="Bentley N."/>
            <person name="Bhattarai G."/>
            <person name="Jenkins J.W."/>
            <person name="Sreedasyam A."/>
            <person name="Alarcon Y."/>
            <person name="Bock C."/>
            <person name="Boston L."/>
            <person name="Carlson J."/>
            <person name="Cervantes K."/>
            <person name="Clermont K."/>
            <person name="Krom N."/>
            <person name="Kubenka K."/>
            <person name="Mamidi S."/>
            <person name="Mattison C."/>
            <person name="Monteros M."/>
            <person name="Pisani C."/>
            <person name="Plott C."/>
            <person name="Rajasekar S."/>
            <person name="Rhein H.S."/>
            <person name="Rohla C."/>
            <person name="Song M."/>
            <person name="Hilaire R.S."/>
            <person name="Shu S."/>
            <person name="Wells L."/>
            <person name="Wang X."/>
            <person name="Webber J."/>
            <person name="Heerema R.J."/>
            <person name="Klein P."/>
            <person name="Conner P."/>
            <person name="Grauke L."/>
            <person name="Grimwood J."/>
            <person name="Schmutz J."/>
            <person name="Randall J.J."/>
        </authorList>
    </citation>
    <scope>NUCLEOTIDE SEQUENCE</scope>
    <source>
        <tissue evidence="2">Leaf</tissue>
    </source>
</reference>
<organism evidence="2 3">
    <name type="scientific">Carya illinoinensis</name>
    <name type="common">Pecan</name>
    <dbReference type="NCBI Taxonomy" id="32201"/>
    <lineage>
        <taxon>Eukaryota</taxon>
        <taxon>Viridiplantae</taxon>
        <taxon>Streptophyta</taxon>
        <taxon>Embryophyta</taxon>
        <taxon>Tracheophyta</taxon>
        <taxon>Spermatophyta</taxon>
        <taxon>Magnoliopsida</taxon>
        <taxon>eudicotyledons</taxon>
        <taxon>Gunneridae</taxon>
        <taxon>Pentapetalae</taxon>
        <taxon>rosids</taxon>
        <taxon>fabids</taxon>
        <taxon>Fagales</taxon>
        <taxon>Juglandaceae</taxon>
        <taxon>Carya</taxon>
    </lineage>
</organism>
<name>A0A922ERI8_CARIL</name>
<evidence type="ECO:0000313" key="3">
    <source>
        <dbReference type="Proteomes" id="UP000811246"/>
    </source>
</evidence>
<comment type="caution">
    <text evidence="2">The sequence shown here is derived from an EMBL/GenBank/DDBJ whole genome shotgun (WGS) entry which is preliminary data.</text>
</comment>